<dbReference type="InterPro" id="IPR051635">
    <property type="entry name" value="SNAT-like"/>
</dbReference>
<sequence>MATAKQEKDADLQTPRGVDHAVDESDDADGDFVNLQKTLSQKRRAAKENSDGRLQRVFPFPFLPNIRPLTSSESASCVALENAAFPHPDHRASPEKASSPFNVLTDASFQFDYRLATCPELSLGIFCTVIPAQAKGWDIETLATAKPVETDRPDKALSVLLAHIVSTRCHGDTVSDRDMDYPKDWRTRGGRAAEVGHQEAGRTVALHSLAVSPKLQGCGLGKMIMKSYLQQMSNSGLADRVALICQDYLVSYYERFGFKHVGESKAQFGGGGWHDMVRDPLSLHPVAHPASQDPRRSVTH</sequence>
<dbReference type="GO" id="GO:0005737">
    <property type="term" value="C:cytoplasm"/>
    <property type="evidence" value="ECO:0007669"/>
    <property type="project" value="TreeGrafter"/>
</dbReference>
<reference evidence="5" key="2">
    <citation type="submission" date="2023-06" db="EMBL/GenBank/DDBJ databases">
        <authorList>
            <consortium name="Lawrence Berkeley National Laboratory"/>
            <person name="Haridas S."/>
            <person name="Hensen N."/>
            <person name="Bonometti L."/>
            <person name="Westerberg I."/>
            <person name="Brannstrom I.O."/>
            <person name="Guillou S."/>
            <person name="Cros-Aarteil S."/>
            <person name="Calhoun S."/>
            <person name="Kuo A."/>
            <person name="Mondo S."/>
            <person name="Pangilinan J."/>
            <person name="Riley R."/>
            <person name="Labutti K."/>
            <person name="Andreopoulos B."/>
            <person name="Lipzen A."/>
            <person name="Chen C."/>
            <person name="Yanf M."/>
            <person name="Daum C."/>
            <person name="Ng V."/>
            <person name="Clum A."/>
            <person name="Steindorff A."/>
            <person name="Ohm R."/>
            <person name="Martin F."/>
            <person name="Silar P."/>
            <person name="Natvig D."/>
            <person name="Lalanne C."/>
            <person name="Gautier V."/>
            <person name="Ament-Velasquez S.L."/>
            <person name="Kruys A."/>
            <person name="Hutchinson M.I."/>
            <person name="Powell A.J."/>
            <person name="Barry K."/>
            <person name="Miller A.N."/>
            <person name="Grigoriev I.V."/>
            <person name="Debuchy R."/>
            <person name="Gladieux P."/>
            <person name="Thoren M.H."/>
            <person name="Johannesson H."/>
        </authorList>
    </citation>
    <scope>NUCLEOTIDE SEQUENCE</scope>
    <source>
        <strain evidence="5">CBS 314.62</strain>
    </source>
</reference>
<keyword evidence="6" id="KW-1185">Reference proteome</keyword>
<dbReference type="EMBL" id="JAULSO010000002">
    <property type="protein sequence ID" value="KAK3688123.1"/>
    <property type="molecule type" value="Genomic_DNA"/>
</dbReference>
<reference evidence="5" key="1">
    <citation type="journal article" date="2023" name="Mol. Phylogenet. Evol.">
        <title>Genome-scale phylogeny and comparative genomics of the fungal order Sordariales.</title>
        <authorList>
            <person name="Hensen N."/>
            <person name="Bonometti L."/>
            <person name="Westerberg I."/>
            <person name="Brannstrom I.O."/>
            <person name="Guillou S."/>
            <person name="Cros-Aarteil S."/>
            <person name="Calhoun S."/>
            <person name="Haridas S."/>
            <person name="Kuo A."/>
            <person name="Mondo S."/>
            <person name="Pangilinan J."/>
            <person name="Riley R."/>
            <person name="LaButti K."/>
            <person name="Andreopoulos B."/>
            <person name="Lipzen A."/>
            <person name="Chen C."/>
            <person name="Yan M."/>
            <person name="Daum C."/>
            <person name="Ng V."/>
            <person name="Clum A."/>
            <person name="Steindorff A."/>
            <person name="Ohm R.A."/>
            <person name="Martin F."/>
            <person name="Silar P."/>
            <person name="Natvig D.O."/>
            <person name="Lalanne C."/>
            <person name="Gautier V."/>
            <person name="Ament-Velasquez S.L."/>
            <person name="Kruys A."/>
            <person name="Hutchinson M.I."/>
            <person name="Powell A.J."/>
            <person name="Barry K."/>
            <person name="Miller A.N."/>
            <person name="Grigoriev I.V."/>
            <person name="Debuchy R."/>
            <person name="Gladieux P."/>
            <person name="Hiltunen Thoren M."/>
            <person name="Johannesson H."/>
        </authorList>
    </citation>
    <scope>NUCLEOTIDE SEQUENCE</scope>
    <source>
        <strain evidence="5">CBS 314.62</strain>
    </source>
</reference>
<evidence type="ECO:0000259" key="4">
    <source>
        <dbReference type="PROSITE" id="PS51186"/>
    </source>
</evidence>
<evidence type="ECO:0000256" key="3">
    <source>
        <dbReference type="SAM" id="MobiDB-lite"/>
    </source>
</evidence>
<keyword evidence="2" id="KW-0012">Acyltransferase</keyword>
<comment type="caution">
    <text evidence="5">The sequence shown here is derived from an EMBL/GenBank/DDBJ whole genome shotgun (WGS) entry which is preliminary data.</text>
</comment>
<evidence type="ECO:0000256" key="2">
    <source>
        <dbReference type="ARBA" id="ARBA00023315"/>
    </source>
</evidence>
<dbReference type="PANTHER" id="PTHR10908:SF0">
    <property type="entry name" value="SEROTONIN N-ACETYLTRANSFERASE"/>
    <property type="match status" value="1"/>
</dbReference>
<protein>
    <recommendedName>
        <fullName evidence="4">N-acetyltransferase domain-containing protein</fullName>
    </recommendedName>
</protein>
<dbReference type="GO" id="GO:0004059">
    <property type="term" value="F:aralkylamine N-acetyltransferase activity"/>
    <property type="evidence" value="ECO:0007669"/>
    <property type="project" value="TreeGrafter"/>
</dbReference>
<dbReference type="PROSITE" id="PS51186">
    <property type="entry name" value="GNAT"/>
    <property type="match status" value="1"/>
</dbReference>
<feature type="region of interest" description="Disordered" evidence="3">
    <location>
        <begin position="1"/>
        <end position="31"/>
    </location>
</feature>
<organism evidence="5 6">
    <name type="scientific">Podospora appendiculata</name>
    <dbReference type="NCBI Taxonomy" id="314037"/>
    <lineage>
        <taxon>Eukaryota</taxon>
        <taxon>Fungi</taxon>
        <taxon>Dikarya</taxon>
        <taxon>Ascomycota</taxon>
        <taxon>Pezizomycotina</taxon>
        <taxon>Sordariomycetes</taxon>
        <taxon>Sordariomycetidae</taxon>
        <taxon>Sordariales</taxon>
        <taxon>Podosporaceae</taxon>
        <taxon>Podospora</taxon>
    </lineage>
</organism>
<keyword evidence="1" id="KW-0808">Transferase</keyword>
<accession>A0AAE0X8M8</accession>
<dbReference type="Pfam" id="PF13673">
    <property type="entry name" value="Acetyltransf_10"/>
    <property type="match status" value="1"/>
</dbReference>
<proteinExistence type="predicted"/>
<gene>
    <name evidence="5" type="ORF">B0T22DRAFT_380272</name>
</gene>
<name>A0AAE0X8M8_9PEZI</name>
<dbReference type="Gene3D" id="3.40.630.30">
    <property type="match status" value="1"/>
</dbReference>
<dbReference type="InterPro" id="IPR016181">
    <property type="entry name" value="Acyl_CoA_acyltransferase"/>
</dbReference>
<dbReference type="CDD" id="cd04301">
    <property type="entry name" value="NAT_SF"/>
    <property type="match status" value="1"/>
</dbReference>
<feature type="compositionally biased region" description="Basic and acidic residues" evidence="3">
    <location>
        <begin position="1"/>
        <end position="23"/>
    </location>
</feature>
<dbReference type="InterPro" id="IPR000182">
    <property type="entry name" value="GNAT_dom"/>
</dbReference>
<feature type="domain" description="N-acetyltransferase" evidence="4">
    <location>
        <begin position="201"/>
        <end position="284"/>
    </location>
</feature>
<dbReference type="AlphaFoldDB" id="A0AAE0X8M8"/>
<evidence type="ECO:0000313" key="5">
    <source>
        <dbReference type="EMBL" id="KAK3688123.1"/>
    </source>
</evidence>
<evidence type="ECO:0000256" key="1">
    <source>
        <dbReference type="ARBA" id="ARBA00022679"/>
    </source>
</evidence>
<dbReference type="SUPFAM" id="SSF55729">
    <property type="entry name" value="Acyl-CoA N-acyltransferases (Nat)"/>
    <property type="match status" value="1"/>
</dbReference>
<dbReference type="Proteomes" id="UP001270362">
    <property type="component" value="Unassembled WGS sequence"/>
</dbReference>
<dbReference type="PANTHER" id="PTHR10908">
    <property type="entry name" value="SEROTONIN N-ACETYLTRANSFERASE"/>
    <property type="match status" value="1"/>
</dbReference>
<evidence type="ECO:0000313" key="6">
    <source>
        <dbReference type="Proteomes" id="UP001270362"/>
    </source>
</evidence>